<dbReference type="InterPro" id="IPR050229">
    <property type="entry name" value="GlpE_sulfurtransferase"/>
</dbReference>
<proteinExistence type="predicted"/>
<dbReference type="GO" id="GO:0005737">
    <property type="term" value="C:cytoplasm"/>
    <property type="evidence" value="ECO:0007669"/>
    <property type="project" value="InterPro"/>
</dbReference>
<gene>
    <name evidence="4" type="ORF">DFP75_10470</name>
</gene>
<feature type="domain" description="Rhodanese" evidence="3">
    <location>
        <begin position="15"/>
        <end position="103"/>
    </location>
</feature>
<evidence type="ECO:0000259" key="3">
    <source>
        <dbReference type="PROSITE" id="PS50206"/>
    </source>
</evidence>
<evidence type="ECO:0000313" key="4">
    <source>
        <dbReference type="EMBL" id="PYF81611.1"/>
    </source>
</evidence>
<organism evidence="4 5">
    <name type="scientific">Marinomonas alcarazii</name>
    <dbReference type="NCBI Taxonomy" id="491949"/>
    <lineage>
        <taxon>Bacteria</taxon>
        <taxon>Pseudomonadati</taxon>
        <taxon>Pseudomonadota</taxon>
        <taxon>Gammaproteobacteria</taxon>
        <taxon>Oceanospirillales</taxon>
        <taxon>Oceanospirillaceae</taxon>
        <taxon>Marinomonas</taxon>
    </lineage>
</organism>
<dbReference type="NCBIfam" id="NF001195">
    <property type="entry name" value="PRK00162.1"/>
    <property type="match status" value="1"/>
</dbReference>
<dbReference type="InterPro" id="IPR023695">
    <property type="entry name" value="Thiosulf_sulfurTrfase"/>
</dbReference>
<evidence type="ECO:0000256" key="1">
    <source>
        <dbReference type="ARBA" id="ARBA00022490"/>
    </source>
</evidence>
<keyword evidence="1" id="KW-0963">Cytoplasm</keyword>
<accession>A0A318V1L9</accession>
<dbReference type="SMART" id="SM00450">
    <property type="entry name" value="RHOD"/>
    <property type="match status" value="1"/>
</dbReference>
<comment type="caution">
    <text evidence="4">The sequence shown here is derived from an EMBL/GenBank/DDBJ whole genome shotgun (WGS) entry which is preliminary data.</text>
</comment>
<dbReference type="RefSeq" id="WP_110575255.1">
    <property type="nucleotide sequence ID" value="NZ_QKLW01000004.1"/>
</dbReference>
<evidence type="ECO:0000256" key="2">
    <source>
        <dbReference type="ARBA" id="ARBA00022679"/>
    </source>
</evidence>
<sequence>MTYTCIDISDALPIIENNATIVDIRDLASFQTSRIANAKSLSNDNVQDFIDNTDKAQPIIVCCYHGNSSKGAAEYLASQGFKEVYSLNGGFSQWSAMFPDQCESGNQ</sequence>
<dbReference type="PANTHER" id="PTHR43031">
    <property type="entry name" value="FAD-DEPENDENT OXIDOREDUCTASE"/>
    <property type="match status" value="1"/>
</dbReference>
<dbReference type="Proteomes" id="UP000247551">
    <property type="component" value="Unassembled WGS sequence"/>
</dbReference>
<keyword evidence="2 4" id="KW-0808">Transferase</keyword>
<name>A0A318V1L9_9GAMM</name>
<dbReference type="CDD" id="cd01444">
    <property type="entry name" value="GlpE_ST"/>
    <property type="match status" value="1"/>
</dbReference>
<protein>
    <submittedName>
        <fullName evidence="4">Thiosulfate sulfurtransferase</fullName>
    </submittedName>
</protein>
<dbReference type="SUPFAM" id="SSF52821">
    <property type="entry name" value="Rhodanese/Cell cycle control phosphatase"/>
    <property type="match status" value="1"/>
</dbReference>
<evidence type="ECO:0000313" key="5">
    <source>
        <dbReference type="Proteomes" id="UP000247551"/>
    </source>
</evidence>
<dbReference type="EMBL" id="QKLW01000004">
    <property type="protein sequence ID" value="PYF81611.1"/>
    <property type="molecule type" value="Genomic_DNA"/>
</dbReference>
<dbReference type="PROSITE" id="PS50206">
    <property type="entry name" value="RHODANESE_3"/>
    <property type="match status" value="1"/>
</dbReference>
<dbReference type="InterPro" id="IPR001763">
    <property type="entry name" value="Rhodanese-like_dom"/>
</dbReference>
<reference evidence="4 5" key="1">
    <citation type="submission" date="2018-06" db="EMBL/GenBank/DDBJ databases">
        <title>Genomic Encyclopedia of Type Strains, Phase III (KMG-III): the genomes of soil and plant-associated and newly described type strains.</title>
        <authorList>
            <person name="Whitman W."/>
        </authorList>
    </citation>
    <scope>NUCLEOTIDE SEQUENCE [LARGE SCALE GENOMIC DNA]</scope>
    <source>
        <strain evidence="4 5">CECT 7730</strain>
    </source>
</reference>
<dbReference type="InterPro" id="IPR036873">
    <property type="entry name" value="Rhodanese-like_dom_sf"/>
</dbReference>
<keyword evidence="5" id="KW-1185">Reference proteome</keyword>
<dbReference type="AlphaFoldDB" id="A0A318V1L9"/>
<dbReference type="Gene3D" id="3.40.250.10">
    <property type="entry name" value="Rhodanese-like domain"/>
    <property type="match status" value="1"/>
</dbReference>
<dbReference type="GO" id="GO:0004792">
    <property type="term" value="F:thiosulfate-cyanide sulfurtransferase activity"/>
    <property type="evidence" value="ECO:0007669"/>
    <property type="project" value="InterPro"/>
</dbReference>
<dbReference type="PANTHER" id="PTHR43031:SF6">
    <property type="entry name" value="THIOSULFATE SULFURTRANSFERASE GLPE"/>
    <property type="match status" value="1"/>
</dbReference>
<dbReference type="Pfam" id="PF00581">
    <property type="entry name" value="Rhodanese"/>
    <property type="match status" value="1"/>
</dbReference>